<dbReference type="CDD" id="cd19091">
    <property type="entry name" value="AKR_PsAKR"/>
    <property type="match status" value="1"/>
</dbReference>
<proteinExistence type="predicted"/>
<dbReference type="OrthoDB" id="3500708at2"/>
<dbReference type="EMBL" id="RJKE01000001">
    <property type="protein sequence ID" value="ROO86291.1"/>
    <property type="molecule type" value="Genomic_DNA"/>
</dbReference>
<dbReference type="InterPro" id="IPR018170">
    <property type="entry name" value="Aldo/ket_reductase_CS"/>
</dbReference>
<dbReference type="AlphaFoldDB" id="A0A3N1CYD6"/>
<evidence type="ECO:0000313" key="4">
    <source>
        <dbReference type="Proteomes" id="UP000272400"/>
    </source>
</evidence>
<dbReference type="Gene3D" id="3.20.20.100">
    <property type="entry name" value="NADP-dependent oxidoreductase domain"/>
    <property type="match status" value="1"/>
</dbReference>
<comment type="caution">
    <text evidence="3">The sequence shown here is derived from an EMBL/GenBank/DDBJ whole genome shotgun (WGS) entry which is preliminary data.</text>
</comment>
<dbReference type="GO" id="GO:0005829">
    <property type="term" value="C:cytosol"/>
    <property type="evidence" value="ECO:0007669"/>
    <property type="project" value="TreeGrafter"/>
</dbReference>
<keyword evidence="1" id="KW-0560">Oxidoreductase</keyword>
<protein>
    <submittedName>
        <fullName evidence="3">Aryl-alcohol dehydrogenase-like predicted oxidoreductase</fullName>
    </submittedName>
</protein>
<evidence type="ECO:0000259" key="2">
    <source>
        <dbReference type="Pfam" id="PF00248"/>
    </source>
</evidence>
<accession>A0A3N1CYD6</accession>
<dbReference type="PROSITE" id="PS00062">
    <property type="entry name" value="ALDOKETO_REDUCTASE_2"/>
    <property type="match status" value="1"/>
</dbReference>
<reference evidence="3 4" key="1">
    <citation type="submission" date="2018-11" db="EMBL/GenBank/DDBJ databases">
        <title>Sequencing the genomes of 1000 actinobacteria strains.</title>
        <authorList>
            <person name="Klenk H.-P."/>
        </authorList>
    </citation>
    <scope>NUCLEOTIDE SEQUENCE [LARGE SCALE GENOMIC DNA]</scope>
    <source>
        <strain evidence="3 4">DSM 44254</strain>
    </source>
</reference>
<name>A0A3N1CYD6_9ACTN</name>
<dbReference type="Proteomes" id="UP000272400">
    <property type="component" value="Unassembled WGS sequence"/>
</dbReference>
<organism evidence="3 4">
    <name type="scientific">Actinocorallia herbida</name>
    <dbReference type="NCBI Taxonomy" id="58109"/>
    <lineage>
        <taxon>Bacteria</taxon>
        <taxon>Bacillati</taxon>
        <taxon>Actinomycetota</taxon>
        <taxon>Actinomycetes</taxon>
        <taxon>Streptosporangiales</taxon>
        <taxon>Thermomonosporaceae</taxon>
        <taxon>Actinocorallia</taxon>
    </lineage>
</organism>
<dbReference type="FunFam" id="3.20.20.100:FF:000004">
    <property type="entry name" value="Oxidoreductase, aldo/keto reductase"/>
    <property type="match status" value="1"/>
</dbReference>
<dbReference type="GO" id="GO:0016491">
    <property type="term" value="F:oxidoreductase activity"/>
    <property type="evidence" value="ECO:0007669"/>
    <property type="project" value="UniProtKB-KW"/>
</dbReference>
<evidence type="ECO:0000256" key="1">
    <source>
        <dbReference type="ARBA" id="ARBA00023002"/>
    </source>
</evidence>
<dbReference type="InterPro" id="IPR023210">
    <property type="entry name" value="NADP_OxRdtase_dom"/>
</dbReference>
<dbReference type="InterPro" id="IPR036812">
    <property type="entry name" value="NAD(P)_OxRdtase_dom_sf"/>
</dbReference>
<dbReference type="PANTHER" id="PTHR43364">
    <property type="entry name" value="NADH-SPECIFIC METHYLGLYOXAL REDUCTASE-RELATED"/>
    <property type="match status" value="1"/>
</dbReference>
<gene>
    <name evidence="3" type="ORF">EDD29_3854</name>
</gene>
<evidence type="ECO:0000313" key="3">
    <source>
        <dbReference type="EMBL" id="ROO86291.1"/>
    </source>
</evidence>
<dbReference type="RefSeq" id="WP_123665705.1">
    <property type="nucleotide sequence ID" value="NZ_RJKE01000001.1"/>
</dbReference>
<feature type="domain" description="NADP-dependent oxidoreductase" evidence="2">
    <location>
        <begin position="16"/>
        <end position="314"/>
    </location>
</feature>
<dbReference type="PANTHER" id="PTHR43364:SF18">
    <property type="entry name" value="OXIDOREDUCTASE"/>
    <property type="match status" value="1"/>
</dbReference>
<dbReference type="SUPFAM" id="SSF51430">
    <property type="entry name" value="NAD(P)-linked oxidoreductase"/>
    <property type="match status" value="1"/>
</dbReference>
<keyword evidence="4" id="KW-1185">Reference proteome</keyword>
<dbReference type="Pfam" id="PF00248">
    <property type="entry name" value="Aldo_ket_red"/>
    <property type="match status" value="1"/>
</dbReference>
<dbReference type="InterPro" id="IPR050523">
    <property type="entry name" value="AKR_Detox_Biosynth"/>
</dbReference>
<sequence>MEYRTLGRSGLKVSALAMGAMTFGGQDDIFRRFGSTDVAGARRQVDLCLDAGVNLIDTANVYSFGLSEEIVGRAVEGRRDRVLLSTKARVGFGGPNAEGLSRHHLLAEVEASLRRLGTDHIDVFHVHGWDGQTPLEETMGTLDGLVRSGKVRYLGVSNFAGWQLMKALATSDARGYERFVSNQVYYSLECRDAEYELLPASIDQGLGIIAFSPLARGLLTGKHRRGRVSEETLAAWPELAVRDPAKLLDTIETVVAIADGHAATPAQVALAYLLAKPGVASLILGARSDDQLTENLGAIHLALTPDDLAALDRVSAPELVYPHWHQHRLAAARFSDADQALHRPAR</sequence>